<dbReference type="Proteomes" id="UP000639338">
    <property type="component" value="Unassembled WGS sequence"/>
</dbReference>
<dbReference type="GO" id="GO:0007051">
    <property type="term" value="P:spindle organization"/>
    <property type="evidence" value="ECO:0007669"/>
    <property type="project" value="InterPro"/>
</dbReference>
<feature type="domain" description="TOG" evidence="5">
    <location>
        <begin position="2"/>
        <end position="229"/>
    </location>
</feature>
<sequence length="609" mass="69662">MEMEIMDVKHIKYFCLYETHVVRFRGFINCIKLFNNINNEESPVWQEFINLIKNFVTENHEATKKKGLEAALLFVEKASCAKEIVNEVVPEVIKCFTIPNDEIKNLSIELLLSFIKIGQYEIVENELLIGSESDDLQIVACCISTLTIALQQFDTIIINSSVVIEKLPEFLENQDESIRWKAIELTVELYRLFGSAVIDCLNMMDNHMMVELVDELLKLDNTDYVRSSQNTKSKNSIVQHDNNNNNNGDDQDLMYEVDEEVVDKNIQNNYENHQDILNDDNQDNTSENNQDDTSEHNQDDTSENKQDNTSENKQDNTSENNQDNKDSQVDSVVKIHNNISDENSPGTSVENYKVSPSDKSYQEHTKPVEIVDVIDPYDLIDPVNILSKLPPDFHIKLLTYSFPIQKTALLYLKDLTEKHKKLESGVYFYIIGSLNNIISNEGYNYELIILAAKCVIGLANGLRQRFQIHSANCLSVVFNKFRMQEPCIVAILRETADAIYQSMNIDSILEIVVMALNNNWNASIKSEIAGFISRCLTTTPATSLNNNLLRIYTQSLIGLLDDRRVYVRNSGIETLGKFMSIVGDKKIMPFLSNLHQKTIDNIIYLSQRN</sequence>
<dbReference type="GO" id="GO:0061863">
    <property type="term" value="F:microtubule plus end polymerase"/>
    <property type="evidence" value="ECO:0007669"/>
    <property type="project" value="InterPro"/>
</dbReference>
<evidence type="ECO:0000256" key="3">
    <source>
        <dbReference type="ARBA" id="ARBA00023212"/>
    </source>
</evidence>
<evidence type="ECO:0000313" key="6">
    <source>
        <dbReference type="EMBL" id="KAF7992675.1"/>
    </source>
</evidence>
<name>A0A835CTU5_APHGI</name>
<feature type="domain" description="TOG" evidence="5">
    <location>
        <begin position="378"/>
        <end position="608"/>
    </location>
</feature>
<proteinExistence type="predicted"/>
<organism evidence="6 7">
    <name type="scientific">Aphidius gifuensis</name>
    <name type="common">Parasitoid wasp</name>
    <dbReference type="NCBI Taxonomy" id="684658"/>
    <lineage>
        <taxon>Eukaryota</taxon>
        <taxon>Metazoa</taxon>
        <taxon>Ecdysozoa</taxon>
        <taxon>Arthropoda</taxon>
        <taxon>Hexapoda</taxon>
        <taxon>Insecta</taxon>
        <taxon>Pterygota</taxon>
        <taxon>Neoptera</taxon>
        <taxon>Endopterygota</taxon>
        <taxon>Hymenoptera</taxon>
        <taxon>Apocrita</taxon>
        <taxon>Ichneumonoidea</taxon>
        <taxon>Braconidae</taxon>
        <taxon>Aphidiinae</taxon>
        <taxon>Aphidius</taxon>
    </lineage>
</organism>
<protein>
    <recommendedName>
        <fullName evidence="5">TOG domain-containing protein</fullName>
    </recommendedName>
</protein>
<dbReference type="InterPro" id="IPR048491">
    <property type="entry name" value="XMAP215_CLASP_TOG"/>
</dbReference>
<dbReference type="Pfam" id="PF21041">
    <property type="entry name" value="XMAP215_CLASP_TOG"/>
    <property type="match status" value="1"/>
</dbReference>
<feature type="compositionally biased region" description="Basic and acidic residues" evidence="4">
    <location>
        <begin position="293"/>
        <end position="328"/>
    </location>
</feature>
<dbReference type="InterPro" id="IPR011989">
    <property type="entry name" value="ARM-like"/>
</dbReference>
<comment type="caution">
    <text evidence="6">The sequence shown here is derived from an EMBL/GenBank/DDBJ whole genome shotgun (WGS) entry which is preliminary data.</text>
</comment>
<evidence type="ECO:0000256" key="1">
    <source>
        <dbReference type="ARBA" id="ARBA00004245"/>
    </source>
</evidence>
<dbReference type="SUPFAM" id="SSF48371">
    <property type="entry name" value="ARM repeat"/>
    <property type="match status" value="1"/>
</dbReference>
<evidence type="ECO:0000256" key="2">
    <source>
        <dbReference type="ARBA" id="ARBA00022490"/>
    </source>
</evidence>
<dbReference type="InterPro" id="IPR045110">
    <property type="entry name" value="XMAP215"/>
</dbReference>
<comment type="subcellular location">
    <subcellularLocation>
        <location evidence="1">Cytoplasm</location>
        <location evidence="1">Cytoskeleton</location>
    </subcellularLocation>
</comment>
<keyword evidence="2" id="KW-0963">Cytoplasm</keyword>
<evidence type="ECO:0000256" key="4">
    <source>
        <dbReference type="SAM" id="MobiDB-lite"/>
    </source>
</evidence>
<dbReference type="GO" id="GO:0046785">
    <property type="term" value="P:microtubule polymerization"/>
    <property type="evidence" value="ECO:0007669"/>
    <property type="project" value="InterPro"/>
</dbReference>
<dbReference type="GO" id="GO:0030951">
    <property type="term" value="P:establishment or maintenance of microtubule cytoskeleton polarity"/>
    <property type="evidence" value="ECO:0007669"/>
    <property type="project" value="InterPro"/>
</dbReference>
<keyword evidence="3" id="KW-0206">Cytoskeleton</keyword>
<feature type="compositionally biased region" description="Polar residues" evidence="4">
    <location>
        <begin position="337"/>
        <end position="350"/>
    </location>
</feature>
<evidence type="ECO:0000259" key="5">
    <source>
        <dbReference type="SMART" id="SM01349"/>
    </source>
</evidence>
<dbReference type="SMART" id="SM01349">
    <property type="entry name" value="TOG"/>
    <property type="match status" value="2"/>
</dbReference>
<evidence type="ECO:0000313" key="7">
    <source>
        <dbReference type="Proteomes" id="UP000639338"/>
    </source>
</evidence>
<dbReference type="OrthoDB" id="205662at2759"/>
<dbReference type="EMBL" id="JACMRX010000003">
    <property type="protein sequence ID" value="KAF7992675.1"/>
    <property type="molecule type" value="Genomic_DNA"/>
</dbReference>
<dbReference type="Gene3D" id="1.25.10.10">
    <property type="entry name" value="Leucine-rich Repeat Variant"/>
    <property type="match status" value="2"/>
</dbReference>
<dbReference type="GO" id="GO:0005856">
    <property type="term" value="C:cytoskeleton"/>
    <property type="evidence" value="ECO:0007669"/>
    <property type="project" value="UniProtKB-SubCell"/>
</dbReference>
<accession>A0A835CTU5</accession>
<gene>
    <name evidence="6" type="ORF">HCN44_005019</name>
</gene>
<keyword evidence="7" id="KW-1185">Reference proteome</keyword>
<feature type="region of interest" description="Disordered" evidence="4">
    <location>
        <begin position="274"/>
        <end position="363"/>
    </location>
</feature>
<feature type="region of interest" description="Disordered" evidence="4">
    <location>
        <begin position="228"/>
        <end position="251"/>
    </location>
</feature>
<dbReference type="GO" id="GO:0051010">
    <property type="term" value="F:microtubule plus-end binding"/>
    <property type="evidence" value="ECO:0007669"/>
    <property type="project" value="InterPro"/>
</dbReference>
<feature type="compositionally biased region" description="Polar residues" evidence="4">
    <location>
        <begin position="228"/>
        <end position="241"/>
    </location>
</feature>
<dbReference type="InterPro" id="IPR016024">
    <property type="entry name" value="ARM-type_fold"/>
</dbReference>
<dbReference type="AlphaFoldDB" id="A0A835CTU5"/>
<dbReference type="PANTHER" id="PTHR12609">
    <property type="entry name" value="MICROTUBULE ASSOCIATED PROTEIN XMAP215"/>
    <property type="match status" value="1"/>
</dbReference>
<dbReference type="InterPro" id="IPR034085">
    <property type="entry name" value="TOG"/>
</dbReference>
<reference evidence="6 7" key="1">
    <citation type="submission" date="2020-08" db="EMBL/GenBank/DDBJ databases">
        <title>Aphidius gifuensis genome sequencing and assembly.</title>
        <authorList>
            <person name="Du Z."/>
        </authorList>
    </citation>
    <scope>NUCLEOTIDE SEQUENCE [LARGE SCALE GENOMIC DNA]</scope>
    <source>
        <strain evidence="6">YNYX2018</strain>
        <tissue evidence="6">Adults</tissue>
    </source>
</reference>